<organism evidence="1 2">
    <name type="scientific">Arctium lappa</name>
    <name type="common">Greater burdock</name>
    <name type="synonym">Lappa major</name>
    <dbReference type="NCBI Taxonomy" id="4217"/>
    <lineage>
        <taxon>Eukaryota</taxon>
        <taxon>Viridiplantae</taxon>
        <taxon>Streptophyta</taxon>
        <taxon>Embryophyta</taxon>
        <taxon>Tracheophyta</taxon>
        <taxon>Spermatophyta</taxon>
        <taxon>Magnoliopsida</taxon>
        <taxon>eudicotyledons</taxon>
        <taxon>Gunneridae</taxon>
        <taxon>Pentapetalae</taxon>
        <taxon>asterids</taxon>
        <taxon>campanulids</taxon>
        <taxon>Asterales</taxon>
        <taxon>Asteraceae</taxon>
        <taxon>Carduoideae</taxon>
        <taxon>Cardueae</taxon>
        <taxon>Arctiinae</taxon>
        <taxon>Arctium</taxon>
    </lineage>
</organism>
<evidence type="ECO:0000313" key="2">
    <source>
        <dbReference type="Proteomes" id="UP001055879"/>
    </source>
</evidence>
<gene>
    <name evidence="1" type="ORF">L6452_15510</name>
</gene>
<accession>A0ACB9CP29</accession>
<dbReference type="Proteomes" id="UP001055879">
    <property type="component" value="Linkage Group LG04"/>
</dbReference>
<name>A0ACB9CP29_ARCLA</name>
<evidence type="ECO:0000313" key="1">
    <source>
        <dbReference type="EMBL" id="KAI3735981.1"/>
    </source>
</evidence>
<keyword evidence="2" id="KW-1185">Reference proteome</keyword>
<reference evidence="2" key="1">
    <citation type="journal article" date="2022" name="Mol. Ecol. Resour.">
        <title>The genomes of chicory, endive, great burdock and yacon provide insights into Asteraceae palaeo-polyploidization history and plant inulin production.</title>
        <authorList>
            <person name="Fan W."/>
            <person name="Wang S."/>
            <person name="Wang H."/>
            <person name="Wang A."/>
            <person name="Jiang F."/>
            <person name="Liu H."/>
            <person name="Zhao H."/>
            <person name="Xu D."/>
            <person name="Zhang Y."/>
        </authorList>
    </citation>
    <scope>NUCLEOTIDE SEQUENCE [LARGE SCALE GENOMIC DNA]</scope>
    <source>
        <strain evidence="2">cv. Niubang</strain>
    </source>
</reference>
<reference evidence="1 2" key="2">
    <citation type="journal article" date="2022" name="Mol. Ecol. Resour.">
        <title>The genomes of chicory, endive, great burdock and yacon provide insights into Asteraceae paleo-polyploidization history and plant inulin production.</title>
        <authorList>
            <person name="Fan W."/>
            <person name="Wang S."/>
            <person name="Wang H."/>
            <person name="Wang A."/>
            <person name="Jiang F."/>
            <person name="Liu H."/>
            <person name="Zhao H."/>
            <person name="Xu D."/>
            <person name="Zhang Y."/>
        </authorList>
    </citation>
    <scope>NUCLEOTIDE SEQUENCE [LARGE SCALE GENOMIC DNA]</scope>
    <source>
        <strain evidence="2">cv. Niubang</strain>
    </source>
</reference>
<comment type="caution">
    <text evidence="1">The sequence shown here is derived from an EMBL/GenBank/DDBJ whole genome shotgun (WGS) entry which is preliminary data.</text>
</comment>
<sequence>MDFIETGISPCQLLIYTPPATHFFLNKEMFQFFLGIQHIFYLIFIWKMWILKQKELCPTFAFQSCTIESMAGIATILWNRLAFAFLLLQVCNRFGFNFYRFRFAIGLVYREICRRHLQWSARFRRGHNGYRECRERAYPRWHKFCYFSGQVLVCCLSAF</sequence>
<dbReference type="EMBL" id="CM042050">
    <property type="protein sequence ID" value="KAI3735981.1"/>
    <property type="molecule type" value="Genomic_DNA"/>
</dbReference>
<protein>
    <submittedName>
        <fullName evidence="1">Uncharacterized protein</fullName>
    </submittedName>
</protein>
<proteinExistence type="predicted"/>